<protein>
    <submittedName>
        <fullName evidence="1">Uncharacterized protein</fullName>
    </submittedName>
</protein>
<reference evidence="1" key="1">
    <citation type="submission" date="2020-04" db="EMBL/GenBank/DDBJ databases">
        <authorList>
            <person name="Chiriac C."/>
            <person name="Salcher M."/>
            <person name="Ghai R."/>
            <person name="Kavagutti S V."/>
        </authorList>
    </citation>
    <scope>NUCLEOTIDE SEQUENCE</scope>
</reference>
<name>A0A6J5M1Z8_9CAUD</name>
<evidence type="ECO:0000313" key="1">
    <source>
        <dbReference type="EMBL" id="CAB4138049.1"/>
    </source>
</evidence>
<gene>
    <name evidence="1" type="ORF">UFOVP328_242</name>
</gene>
<organism evidence="1">
    <name type="scientific">uncultured Caudovirales phage</name>
    <dbReference type="NCBI Taxonomy" id="2100421"/>
    <lineage>
        <taxon>Viruses</taxon>
        <taxon>Duplodnaviria</taxon>
        <taxon>Heunggongvirae</taxon>
        <taxon>Uroviricota</taxon>
        <taxon>Caudoviricetes</taxon>
        <taxon>Peduoviridae</taxon>
        <taxon>Maltschvirus</taxon>
        <taxon>Maltschvirus maltsch</taxon>
    </lineage>
</organism>
<sequence>MSYQFARICLPATTYQPTVDWKFLTDPNVPALRDIYKTYCAYKKFASVMPLFDSQFFDTNTDVIGYYDQKQLVAFSLMKRYDNKNVLASQFAWTYHNPKTRLGVESLKTECAIYREQGFEYLYLDQAHLYKQGLEGFEILGTLQ</sequence>
<dbReference type="EMBL" id="LR796341">
    <property type="protein sequence ID" value="CAB4138049.1"/>
    <property type="molecule type" value="Genomic_DNA"/>
</dbReference>
<accession>A0A6J5M1Z8</accession>
<proteinExistence type="predicted"/>